<reference evidence="38 39" key="1">
    <citation type="journal article" date="2008" name="Nature">
        <title>The Trichoplax genome and the nature of placozoans.</title>
        <authorList>
            <person name="Srivastava M."/>
            <person name="Begovic E."/>
            <person name="Chapman J."/>
            <person name="Putnam N.H."/>
            <person name="Hellsten U."/>
            <person name="Kawashima T."/>
            <person name="Kuo A."/>
            <person name="Mitros T."/>
            <person name="Salamov A."/>
            <person name="Carpenter M.L."/>
            <person name="Signorovitch A.Y."/>
            <person name="Moreno M.A."/>
            <person name="Kamm K."/>
            <person name="Grimwood J."/>
            <person name="Schmutz J."/>
            <person name="Shapiro H."/>
            <person name="Grigoriev I.V."/>
            <person name="Buss L.W."/>
            <person name="Schierwater B."/>
            <person name="Dellaporta S.L."/>
            <person name="Rokhsar D.S."/>
        </authorList>
    </citation>
    <scope>NUCLEOTIDE SEQUENCE [LARGE SCALE GENOMIC DNA]</scope>
    <source>
        <strain evidence="38 39">Grell-BS-1999</strain>
    </source>
</reference>
<dbReference type="GO" id="GO:0003677">
    <property type="term" value="F:DNA binding"/>
    <property type="evidence" value="ECO:0007669"/>
    <property type="project" value="UniProtKB-UniRule"/>
</dbReference>
<evidence type="ECO:0000256" key="28">
    <source>
        <dbReference type="ARBA" id="ARBA00048339"/>
    </source>
</evidence>
<dbReference type="PANTHER" id="PTHR10459:SF112">
    <property type="entry name" value="POLY [ADP-RIBOSE] POLYMERASE 1"/>
    <property type="match status" value="1"/>
</dbReference>
<evidence type="ECO:0000256" key="27">
    <source>
        <dbReference type="ARBA" id="ARBA00048241"/>
    </source>
</evidence>
<dbReference type="InterPro" id="IPR012982">
    <property type="entry name" value="PARP1-like_PADR1_Zn_ribbon"/>
</dbReference>
<comment type="catalytic activity">
    <reaction evidence="26 30">
        <text>NAD(+) + (ADP-D-ribosyl)n-acceptor = nicotinamide + (ADP-D-ribosyl)n+1-acceptor + H(+).</text>
        <dbReference type="EC" id="2.4.2.30"/>
    </reaction>
</comment>
<evidence type="ECO:0000256" key="25">
    <source>
        <dbReference type="ARBA" id="ARBA00024347"/>
    </source>
</evidence>
<dbReference type="GO" id="GO:0140807">
    <property type="term" value="F:NAD+-protein-glutamate ADP-ribosyltransferase activity"/>
    <property type="evidence" value="ECO:0007669"/>
    <property type="project" value="RHEA"/>
</dbReference>
<dbReference type="Pfam" id="PF02877">
    <property type="entry name" value="PARP_reg"/>
    <property type="match status" value="1"/>
</dbReference>
<dbReference type="Gene3D" id="3.90.228.10">
    <property type="match status" value="1"/>
</dbReference>
<keyword evidence="4" id="KW-0158">Chromosome</keyword>
<dbReference type="FunCoup" id="B3RJY6">
    <property type="interactions" value="1431"/>
</dbReference>
<dbReference type="GO" id="GO:0005694">
    <property type="term" value="C:chromosome"/>
    <property type="evidence" value="ECO:0007669"/>
    <property type="project" value="UniProtKB-SubCell"/>
</dbReference>
<dbReference type="GO" id="GO:0140805">
    <property type="term" value="F:NAD+-protein-serine ADP-ribosyltransferase activity"/>
    <property type="evidence" value="ECO:0007669"/>
    <property type="project" value="RHEA"/>
</dbReference>
<dbReference type="FunFam" id="1.10.20.130:FF:000001">
    <property type="entry name" value="Poly [ADP-ribose] polymerase"/>
    <property type="match status" value="1"/>
</dbReference>
<evidence type="ECO:0000256" key="2">
    <source>
        <dbReference type="ARBA" id="ARBA00004514"/>
    </source>
</evidence>
<dbReference type="PROSITE" id="PS52007">
    <property type="entry name" value="PADR1"/>
    <property type="match status" value="1"/>
</dbReference>
<dbReference type="InterPro" id="IPR001357">
    <property type="entry name" value="BRCT_dom"/>
</dbReference>
<keyword evidence="20 30" id="KW-0238">DNA-binding</keyword>
<sequence>MTDSNDLPFRAEYAKSNRAACKLCRSNIGKDTLRLAVMVQSMHFDGKVPNWYHFSCFFKKNSACSEGDIGGFGSLRWDDQEKLRKNIVSGNSSTQGNVIHFTGLKTEYAKSSRGSCRCCGEIIEKDDVRIGHDRPPDPDSRVAMLNFITYWYHPGCFQDIRSDLDIPDTVGVESLKDFKKLKKPDQKELTDLLGATKVEKPKGKKRGNASKNDQPAKKQKTEEEIDEESKLKEQSKLLWGIHDKLKKTCTLDMLRTMLCNNNQNIPSGESRLLECCTDGMAFGALQQCEECKDGQLVYSSSSNGYRCTGNVTSWTKCMFETQAPKRKPWKISKSLRNDSDFLKDFKFKAGERIFPKLTQKAPTTPTTAITTPSAKCLKGVAIVIIGKLSKTQAALKKDIESLGGTVEKDLSSDIVLCISSNGEVKKNGKKIKEARELKLPIVDEDFLTAVTDGDPKALVSKHNIVDWTDGTVYSKSSVIKMKVKGKAAVDPQSGKAETCHVLEGPNNAVYSVTLGLVDIIRGTNSFYKIQALGSDVGNKYFIFRSWGRVGTKIGGKKVEQLHKHEVVSEFEAVYYEKTGNTFRNRNSFEKVPGKFYPIDIDYGQDDEALQASAVAAGSCSQLPSAIIDLIKLIFDVQAMKAALIEFEIDLKKMPLGNLSKKQIEDAYQVLGNLQDLISNQSSRTKIVDATNKFYTLIPHDFGLKAPAILDDPKLIQAKTSMLDDLLDIAVAYNLIKTAKDSGKDPVDTHYESLKTDLDLLDYGSDEFEMVQKYTKNTHASTHSSYTLEVKEVFKVNRHGEEGRYEDYKDFHNRMLLWHGSRVTNFVGILSQGLRIAPPEAPVTGYMFGKGVYFAGLKILSANYCNTNSGSPTGLLLLCEVALGNMHELKQSKYITKLPKDTHSTKGLGGTAPNPSQAITLENGTVVPLGKSSKSKVTNSSLLYNEYIVYDVSQIRMKYLVRMKFNYKY</sequence>
<keyword evidence="15" id="KW-0863">Zinc-finger</keyword>
<feature type="region of interest" description="Disordered" evidence="32">
    <location>
        <begin position="192"/>
        <end position="229"/>
    </location>
</feature>
<proteinExistence type="inferred from homology"/>
<dbReference type="Pfam" id="PF21728">
    <property type="entry name" value="PADR1_N"/>
    <property type="match status" value="1"/>
</dbReference>
<dbReference type="PIRSF" id="PIRSF000489">
    <property type="entry name" value="NAD_ADPRT"/>
    <property type="match status" value="1"/>
</dbReference>
<comment type="catalytic activity">
    <reaction evidence="23">
        <text>L-glutamyl-[protein] + NAD(+) = 5-O-(ADP-D-ribosyl)-L-glutamyl-[protein] + nicotinamide</text>
        <dbReference type="Rhea" id="RHEA:58224"/>
        <dbReference type="Rhea" id="RHEA-COMP:10208"/>
        <dbReference type="Rhea" id="RHEA-COMP:15089"/>
        <dbReference type="ChEBI" id="CHEBI:17154"/>
        <dbReference type="ChEBI" id="CHEBI:29973"/>
        <dbReference type="ChEBI" id="CHEBI:57540"/>
        <dbReference type="ChEBI" id="CHEBI:142540"/>
    </reaction>
    <physiologicalReaction direction="left-to-right" evidence="23">
        <dbReference type="Rhea" id="RHEA:58225"/>
    </physiologicalReaction>
</comment>
<evidence type="ECO:0000256" key="10">
    <source>
        <dbReference type="ARBA" id="ARBA00022679"/>
    </source>
</evidence>
<keyword evidence="13" id="KW-0677">Repeat</keyword>
<dbReference type="GO" id="GO:0008270">
    <property type="term" value="F:zinc ion binding"/>
    <property type="evidence" value="ECO:0007669"/>
    <property type="project" value="UniProtKB-KW"/>
</dbReference>
<dbReference type="eggNOG" id="KOG1037">
    <property type="taxonomic scope" value="Eukaryota"/>
</dbReference>
<dbReference type="FunFam" id="3.40.50.10190:FF:000051">
    <property type="entry name" value="Poly [ADP-ribose] polymerase"/>
    <property type="match status" value="1"/>
</dbReference>
<evidence type="ECO:0000256" key="3">
    <source>
        <dbReference type="ARBA" id="ARBA00004604"/>
    </source>
</evidence>
<dbReference type="InterPro" id="IPR049296">
    <property type="entry name" value="PARP1-like_PADR1_N"/>
</dbReference>
<evidence type="ECO:0000259" key="37">
    <source>
        <dbReference type="PROSITE" id="PS51977"/>
    </source>
</evidence>
<evidence type="ECO:0000256" key="31">
    <source>
        <dbReference type="RuleBase" id="RU362114"/>
    </source>
</evidence>
<dbReference type="Gene3D" id="3.30.1740.10">
    <property type="entry name" value="Zinc finger, PARP-type"/>
    <property type="match status" value="2"/>
</dbReference>
<dbReference type="GO" id="GO:0005730">
    <property type="term" value="C:nucleolus"/>
    <property type="evidence" value="ECO:0000318"/>
    <property type="project" value="GO_Central"/>
</dbReference>
<dbReference type="InterPro" id="IPR012317">
    <property type="entry name" value="Poly(ADP-ribose)pol_cat_dom"/>
</dbReference>
<feature type="domain" description="PARP catalytic" evidence="35">
    <location>
        <begin position="744"/>
        <end position="968"/>
    </location>
</feature>
<comment type="catalytic activity">
    <reaction evidence="28">
        <text>L-tyrosyl-[protein] + NAD(+) = O-(ADP-D-ribosyl)-L-tyrosyl-[protein] + nicotinamide + H(+)</text>
        <dbReference type="Rhea" id="RHEA:58236"/>
        <dbReference type="Rhea" id="RHEA-COMP:10136"/>
        <dbReference type="Rhea" id="RHEA-COMP:15092"/>
        <dbReference type="ChEBI" id="CHEBI:15378"/>
        <dbReference type="ChEBI" id="CHEBI:17154"/>
        <dbReference type="ChEBI" id="CHEBI:46858"/>
        <dbReference type="ChEBI" id="CHEBI:57540"/>
        <dbReference type="ChEBI" id="CHEBI:142557"/>
    </reaction>
    <physiologicalReaction direction="left-to-right" evidence="28">
        <dbReference type="Rhea" id="RHEA:58237"/>
    </physiologicalReaction>
</comment>
<evidence type="ECO:0000256" key="14">
    <source>
        <dbReference type="ARBA" id="ARBA00022765"/>
    </source>
</evidence>
<dbReference type="OrthoDB" id="429950at2759"/>
<evidence type="ECO:0000256" key="24">
    <source>
        <dbReference type="ARBA" id="ARBA00024164"/>
    </source>
</evidence>
<feature type="domain" description="WGR" evidence="37">
    <location>
        <begin position="498"/>
        <end position="595"/>
    </location>
</feature>
<evidence type="ECO:0000256" key="12">
    <source>
        <dbReference type="ARBA" id="ARBA00022723"/>
    </source>
</evidence>
<evidence type="ECO:0000256" key="21">
    <source>
        <dbReference type="ARBA" id="ARBA00023163"/>
    </source>
</evidence>
<keyword evidence="16 30" id="KW-0862">Zinc</keyword>
<evidence type="ECO:0000256" key="15">
    <source>
        <dbReference type="ARBA" id="ARBA00022771"/>
    </source>
</evidence>
<dbReference type="OMA" id="MNFKYKY"/>
<evidence type="ECO:0000259" key="36">
    <source>
        <dbReference type="PROSITE" id="PS51060"/>
    </source>
</evidence>
<dbReference type="Gene3D" id="2.20.25.630">
    <property type="match status" value="1"/>
</dbReference>
<comment type="catalytic activity">
    <reaction evidence="29">
        <text>L-seryl-[protein] + NAD(+) = O-(ADP-D-ribosyl)-L-seryl-[protein] + nicotinamide + H(+)</text>
        <dbReference type="Rhea" id="RHEA:58232"/>
        <dbReference type="Rhea" id="RHEA-COMP:9863"/>
        <dbReference type="Rhea" id="RHEA-COMP:15091"/>
        <dbReference type="ChEBI" id="CHEBI:15378"/>
        <dbReference type="ChEBI" id="CHEBI:17154"/>
        <dbReference type="ChEBI" id="CHEBI:29999"/>
        <dbReference type="ChEBI" id="CHEBI:57540"/>
        <dbReference type="ChEBI" id="CHEBI:142556"/>
    </reaction>
    <physiologicalReaction direction="left-to-right" evidence="29">
        <dbReference type="Rhea" id="RHEA:58233"/>
    </physiologicalReaction>
</comment>
<dbReference type="PROSITE" id="PS50172">
    <property type="entry name" value="BRCT"/>
    <property type="match status" value="1"/>
</dbReference>
<dbReference type="Pfam" id="PF00644">
    <property type="entry name" value="PARP"/>
    <property type="match status" value="1"/>
</dbReference>
<dbReference type="CTD" id="6749561"/>
<dbReference type="PhylomeDB" id="B3RJY6"/>
<dbReference type="PROSITE" id="PS51977">
    <property type="entry name" value="WGR"/>
    <property type="match status" value="1"/>
</dbReference>
<dbReference type="STRING" id="10228.B3RJY6"/>
<dbReference type="InterPro" id="IPR004102">
    <property type="entry name" value="Poly(ADP-ribose)pol_reg_dom"/>
</dbReference>
<evidence type="ECO:0000256" key="29">
    <source>
        <dbReference type="ARBA" id="ARBA00048575"/>
    </source>
</evidence>
<evidence type="ECO:0000256" key="9">
    <source>
        <dbReference type="ARBA" id="ARBA00022676"/>
    </source>
</evidence>
<name>B3RJY6_TRIAD</name>
<dbReference type="SUPFAM" id="SSF47587">
    <property type="entry name" value="Domain of poly(ADP-ribose) polymerase"/>
    <property type="match status" value="1"/>
</dbReference>
<evidence type="ECO:0000259" key="35">
    <source>
        <dbReference type="PROSITE" id="PS51059"/>
    </source>
</evidence>
<dbReference type="PANTHER" id="PTHR10459">
    <property type="entry name" value="DNA LIGASE"/>
    <property type="match status" value="1"/>
</dbReference>
<keyword evidence="14" id="KW-0013">ADP-ribosylation</keyword>
<evidence type="ECO:0000256" key="18">
    <source>
        <dbReference type="ARBA" id="ARBA00023015"/>
    </source>
</evidence>
<dbReference type="CDD" id="cd17747">
    <property type="entry name" value="BRCT_PARP1"/>
    <property type="match status" value="1"/>
</dbReference>
<dbReference type="InterPro" id="IPR008288">
    <property type="entry name" value="PARP"/>
</dbReference>
<dbReference type="FunFam" id="3.90.228.10:FF:000002">
    <property type="entry name" value="Poly [ADP-ribose] polymerase"/>
    <property type="match status" value="1"/>
</dbReference>
<dbReference type="Gene3D" id="1.20.142.10">
    <property type="entry name" value="Poly(ADP-ribose) polymerase, regulatory domain"/>
    <property type="match status" value="1"/>
</dbReference>
<comment type="catalytic activity">
    <reaction evidence="24">
        <text>L-aspartyl-[protein] + NAD(+) = 4-O-(ADP-D-ribosyl)-L-aspartyl-[protein] + nicotinamide</text>
        <dbReference type="Rhea" id="RHEA:54424"/>
        <dbReference type="Rhea" id="RHEA-COMP:9867"/>
        <dbReference type="Rhea" id="RHEA-COMP:13832"/>
        <dbReference type="ChEBI" id="CHEBI:17154"/>
        <dbReference type="ChEBI" id="CHEBI:29961"/>
        <dbReference type="ChEBI" id="CHEBI:57540"/>
        <dbReference type="ChEBI" id="CHEBI:138102"/>
    </reaction>
    <physiologicalReaction direction="left-to-right" evidence="24">
        <dbReference type="Rhea" id="RHEA:54425"/>
    </physiologicalReaction>
</comment>
<evidence type="ECO:0000256" key="19">
    <source>
        <dbReference type="ARBA" id="ARBA00023027"/>
    </source>
</evidence>
<dbReference type="InterPro" id="IPR036930">
    <property type="entry name" value="WGR_dom_sf"/>
</dbReference>
<dbReference type="AlphaFoldDB" id="B3RJY6"/>
<keyword evidence="17" id="KW-0391">Immunity</keyword>
<dbReference type="InParanoid" id="B3RJY6"/>
<dbReference type="GO" id="GO:0005829">
    <property type="term" value="C:cytosol"/>
    <property type="evidence" value="ECO:0007669"/>
    <property type="project" value="UniProtKB-SubCell"/>
</dbReference>
<dbReference type="SMART" id="SM00773">
    <property type="entry name" value="WGR"/>
    <property type="match status" value="1"/>
</dbReference>
<dbReference type="PROSITE" id="PS00347">
    <property type="entry name" value="ZF_PARP_1"/>
    <property type="match status" value="1"/>
</dbReference>
<feature type="domain" description="PARP-type" evidence="33">
    <location>
        <begin position="9"/>
        <end position="91"/>
    </location>
</feature>
<dbReference type="GO" id="GO:0045087">
    <property type="term" value="P:innate immune response"/>
    <property type="evidence" value="ECO:0007669"/>
    <property type="project" value="UniProtKB-KW"/>
</dbReference>
<keyword evidence="5" id="KW-0963">Cytoplasm</keyword>
<dbReference type="EMBL" id="DS985241">
    <property type="protein sequence ID" value="EDV29865.1"/>
    <property type="molecule type" value="Genomic_DNA"/>
</dbReference>
<evidence type="ECO:0000256" key="1">
    <source>
        <dbReference type="ARBA" id="ARBA00004286"/>
    </source>
</evidence>
<dbReference type="Pfam" id="PF00533">
    <property type="entry name" value="BRCT"/>
    <property type="match status" value="1"/>
</dbReference>
<keyword evidence="10 30" id="KW-0808">Transferase</keyword>
<evidence type="ECO:0000256" key="5">
    <source>
        <dbReference type="ARBA" id="ARBA00022490"/>
    </source>
</evidence>
<dbReference type="Gene3D" id="1.10.20.130">
    <property type="match status" value="1"/>
</dbReference>
<keyword evidence="8" id="KW-0399">Innate immunity</keyword>
<evidence type="ECO:0000256" key="16">
    <source>
        <dbReference type="ARBA" id="ARBA00022833"/>
    </source>
</evidence>
<evidence type="ECO:0000256" key="11">
    <source>
        <dbReference type="ARBA" id="ARBA00022695"/>
    </source>
</evidence>
<gene>
    <name evidence="38" type="ORF">TRIADDRAFT_19562</name>
</gene>
<dbReference type="Proteomes" id="UP000009022">
    <property type="component" value="Unassembled WGS sequence"/>
</dbReference>
<feature type="compositionally biased region" description="Basic and acidic residues" evidence="32">
    <location>
        <begin position="214"/>
        <end position="229"/>
    </location>
</feature>
<comment type="subcellular location">
    <subcellularLocation>
        <location evidence="1">Chromosome</location>
    </subcellularLocation>
    <subcellularLocation>
        <location evidence="2">Cytoplasm</location>
        <location evidence="2">Cytosol</location>
    </subcellularLocation>
    <subcellularLocation>
        <location evidence="3">Nucleus</location>
        <location evidence="3">Nucleolus</location>
    </subcellularLocation>
</comment>
<keyword evidence="6" id="KW-1017">Isopeptide bond</keyword>
<dbReference type="GO" id="GO:0016779">
    <property type="term" value="F:nucleotidyltransferase activity"/>
    <property type="evidence" value="ECO:0007669"/>
    <property type="project" value="UniProtKB-KW"/>
</dbReference>
<dbReference type="SUPFAM" id="SSF142921">
    <property type="entry name" value="WGR domain-like"/>
    <property type="match status" value="1"/>
</dbReference>
<dbReference type="InterPro" id="IPR001510">
    <property type="entry name" value="Znf_PARP"/>
</dbReference>
<keyword evidence="39" id="KW-1185">Reference proteome</keyword>
<dbReference type="PROSITE" id="PS50064">
    <property type="entry name" value="ZF_PARP_2"/>
    <property type="match status" value="2"/>
</dbReference>
<dbReference type="PROSITE" id="PS51060">
    <property type="entry name" value="PARP_ALPHA_HD"/>
    <property type="match status" value="1"/>
</dbReference>
<dbReference type="KEGG" id="tad:TRIADDRAFT_19562"/>
<dbReference type="EC" id="2.4.2.30" evidence="30"/>
<dbReference type="RefSeq" id="XP_002109067.1">
    <property type="nucleotide sequence ID" value="XM_002109031.1"/>
</dbReference>
<dbReference type="InterPro" id="IPR036957">
    <property type="entry name" value="Znf_PARP_sf"/>
</dbReference>
<evidence type="ECO:0000313" key="39">
    <source>
        <dbReference type="Proteomes" id="UP000009022"/>
    </source>
</evidence>
<dbReference type="GO" id="GO:0140815">
    <property type="term" value="F:NAD+-protein-histidine ADP-ribosyltransferase activity"/>
    <property type="evidence" value="ECO:0007669"/>
    <property type="project" value="RHEA"/>
</dbReference>
<evidence type="ECO:0000256" key="26">
    <source>
        <dbReference type="ARBA" id="ARBA00033987"/>
    </source>
</evidence>
<keyword evidence="7" id="KW-0021">Allosteric enzyme</keyword>
<accession>B3RJY6</accession>
<dbReference type="InterPro" id="IPR036616">
    <property type="entry name" value="Poly(ADP-ribose)pol_reg_dom_sf"/>
</dbReference>
<dbReference type="InterPro" id="IPR038650">
    <property type="entry name" value="PADR1_C_dom_sf"/>
</dbReference>
<comment type="catalytic activity">
    <reaction evidence="27">
        <text>L-histidyl-[protein] + NAD(+) = N(tele)-(ADP-D-ribosyl)-L-histidyl-[protein] + nicotinamide + H(+)</text>
        <dbReference type="Rhea" id="RHEA:72071"/>
        <dbReference type="Rhea" id="RHEA-COMP:9745"/>
        <dbReference type="Rhea" id="RHEA-COMP:18085"/>
        <dbReference type="ChEBI" id="CHEBI:15378"/>
        <dbReference type="ChEBI" id="CHEBI:17154"/>
        <dbReference type="ChEBI" id="CHEBI:29979"/>
        <dbReference type="ChEBI" id="CHEBI:57540"/>
        <dbReference type="ChEBI" id="CHEBI:191398"/>
    </reaction>
    <physiologicalReaction direction="left-to-right" evidence="27">
        <dbReference type="Rhea" id="RHEA:72072"/>
    </physiologicalReaction>
</comment>
<dbReference type="SMART" id="SM00292">
    <property type="entry name" value="BRCT"/>
    <property type="match status" value="1"/>
</dbReference>
<evidence type="ECO:0000256" key="17">
    <source>
        <dbReference type="ARBA" id="ARBA00022859"/>
    </source>
</evidence>
<evidence type="ECO:0000256" key="4">
    <source>
        <dbReference type="ARBA" id="ARBA00022454"/>
    </source>
</evidence>
<evidence type="ECO:0000256" key="13">
    <source>
        <dbReference type="ARBA" id="ARBA00022737"/>
    </source>
</evidence>
<dbReference type="Pfam" id="PF05406">
    <property type="entry name" value="WGR"/>
    <property type="match status" value="1"/>
</dbReference>
<keyword evidence="9 30" id="KW-0328">Glycosyltransferase</keyword>
<evidence type="ECO:0000256" key="22">
    <source>
        <dbReference type="ARBA" id="ARBA00023242"/>
    </source>
</evidence>
<dbReference type="GO" id="GO:0003950">
    <property type="term" value="F:NAD+ poly-ADP-ribosyltransferase activity"/>
    <property type="evidence" value="ECO:0000318"/>
    <property type="project" value="GO_Central"/>
</dbReference>
<dbReference type="HOGENOM" id="CLU_004841_0_2_1"/>
<keyword evidence="21" id="KW-0804">Transcription</keyword>
<evidence type="ECO:0000256" key="8">
    <source>
        <dbReference type="ARBA" id="ARBA00022588"/>
    </source>
</evidence>
<dbReference type="CDD" id="cd01437">
    <property type="entry name" value="parp_like"/>
    <property type="match status" value="1"/>
</dbReference>
<evidence type="ECO:0000256" key="30">
    <source>
        <dbReference type="PIRNR" id="PIRNR000489"/>
    </source>
</evidence>
<keyword evidence="12 30" id="KW-0479">Metal-binding</keyword>
<dbReference type="FunFam" id="2.20.25.630:FF:000001">
    <property type="entry name" value="Poly [ADP-ribose] polymerase"/>
    <property type="match status" value="1"/>
</dbReference>
<feature type="domain" description="PARP alpha-helical" evidence="36">
    <location>
        <begin position="619"/>
        <end position="736"/>
    </location>
</feature>
<dbReference type="GO" id="GO:0140808">
    <property type="term" value="F:NAD+-protein-tyrosine ADP-ribosyltransferase activity"/>
    <property type="evidence" value="ECO:0007669"/>
    <property type="project" value="RHEA"/>
</dbReference>
<organism evidence="38 39">
    <name type="scientific">Trichoplax adhaerens</name>
    <name type="common">Trichoplax reptans</name>
    <dbReference type="NCBI Taxonomy" id="10228"/>
    <lineage>
        <taxon>Eukaryota</taxon>
        <taxon>Metazoa</taxon>
        <taxon>Placozoa</taxon>
        <taxon>Uniplacotomia</taxon>
        <taxon>Trichoplacea</taxon>
        <taxon>Trichoplacidae</taxon>
        <taxon>Trichoplax</taxon>
    </lineage>
</organism>
<dbReference type="FunFam" id="1.20.142.10:FF:000001">
    <property type="entry name" value="Poly [ADP-ribose] polymerase"/>
    <property type="match status" value="1"/>
</dbReference>
<keyword evidence="19 30" id="KW-0520">NAD</keyword>
<dbReference type="Gene3D" id="3.40.50.10190">
    <property type="entry name" value="BRCT domain"/>
    <property type="match status" value="1"/>
</dbReference>
<keyword evidence="18" id="KW-0805">Transcription regulation</keyword>
<evidence type="ECO:0000256" key="32">
    <source>
        <dbReference type="SAM" id="MobiDB-lite"/>
    </source>
</evidence>
<evidence type="ECO:0000259" key="34">
    <source>
        <dbReference type="PROSITE" id="PS50172"/>
    </source>
</evidence>
<evidence type="ECO:0000256" key="7">
    <source>
        <dbReference type="ARBA" id="ARBA00022533"/>
    </source>
</evidence>
<evidence type="ECO:0000256" key="6">
    <source>
        <dbReference type="ARBA" id="ARBA00022499"/>
    </source>
</evidence>
<dbReference type="Pfam" id="PF08063">
    <property type="entry name" value="Zn_ribbon_PADR1"/>
    <property type="match status" value="1"/>
</dbReference>
<evidence type="ECO:0000259" key="33">
    <source>
        <dbReference type="PROSITE" id="PS50064"/>
    </source>
</evidence>
<dbReference type="SUPFAM" id="SSF56399">
    <property type="entry name" value="ADP-ribosylation"/>
    <property type="match status" value="1"/>
</dbReference>
<feature type="domain" description="BRCT" evidence="34">
    <location>
        <begin position="372"/>
        <end position="447"/>
    </location>
</feature>
<dbReference type="GO" id="GO:0140806">
    <property type="term" value="F:NAD+-protein-aspartate ADP-ribosyltransferase activity"/>
    <property type="evidence" value="ECO:0007669"/>
    <property type="project" value="RHEA"/>
</dbReference>
<dbReference type="SMART" id="SM01335">
    <property type="entry name" value="PADR1"/>
    <property type="match status" value="1"/>
</dbReference>
<keyword evidence="22 30" id="KW-0539">Nucleus</keyword>
<dbReference type="Pfam" id="PF00645">
    <property type="entry name" value="zf-PARP"/>
    <property type="match status" value="2"/>
</dbReference>
<dbReference type="InterPro" id="IPR036420">
    <property type="entry name" value="BRCT_dom_sf"/>
</dbReference>
<feature type="domain" description="PARP-type" evidence="33">
    <location>
        <begin position="104"/>
        <end position="197"/>
    </location>
</feature>
<dbReference type="InterPro" id="IPR050800">
    <property type="entry name" value="ARTD/PARP"/>
</dbReference>
<dbReference type="PROSITE" id="PS51059">
    <property type="entry name" value="PARP_CATALYTIC"/>
    <property type="match status" value="1"/>
</dbReference>
<dbReference type="InterPro" id="IPR008893">
    <property type="entry name" value="WGR_domain"/>
</dbReference>
<keyword evidence="11" id="KW-0548">Nucleotidyltransferase</keyword>
<evidence type="ECO:0000256" key="20">
    <source>
        <dbReference type="ARBA" id="ARBA00023125"/>
    </source>
</evidence>
<dbReference type="SUPFAM" id="SSF52113">
    <property type="entry name" value="BRCT domain"/>
    <property type="match status" value="1"/>
</dbReference>
<dbReference type="GO" id="GO:0051287">
    <property type="term" value="F:NAD binding"/>
    <property type="evidence" value="ECO:0007669"/>
    <property type="project" value="UniProtKB-UniRule"/>
</dbReference>
<dbReference type="SMART" id="SM01336">
    <property type="entry name" value="zf-PARP"/>
    <property type="match status" value="2"/>
</dbReference>
<dbReference type="FunFam" id="3.30.1740.10:FF:000004">
    <property type="entry name" value="Poly [ADP-ribose] polymerase"/>
    <property type="match status" value="1"/>
</dbReference>
<comment type="similarity">
    <text evidence="25">Belongs to the ARTD/PARP family.</text>
</comment>
<protein>
    <recommendedName>
        <fullName evidence="30 31">Poly [ADP-ribose] polymerase</fullName>
        <ecNumber evidence="30">2.4.2.30</ecNumber>
    </recommendedName>
</protein>
<evidence type="ECO:0000256" key="23">
    <source>
        <dbReference type="ARBA" id="ARBA00024159"/>
    </source>
</evidence>
<dbReference type="GO" id="GO:0006302">
    <property type="term" value="P:double-strand break repair"/>
    <property type="evidence" value="ECO:0000318"/>
    <property type="project" value="GO_Central"/>
</dbReference>
<dbReference type="CDD" id="cd08001">
    <property type="entry name" value="WGR_PARP1_like"/>
    <property type="match status" value="1"/>
</dbReference>
<dbReference type="GeneID" id="6749561"/>
<dbReference type="SUPFAM" id="SSF57716">
    <property type="entry name" value="Glucocorticoid receptor-like (DNA-binding domain)"/>
    <property type="match status" value="2"/>
</dbReference>
<evidence type="ECO:0000313" key="38">
    <source>
        <dbReference type="EMBL" id="EDV29865.1"/>
    </source>
</evidence>